<name>A0A8H7V0Y2_9FUNG</name>
<dbReference type="InterPro" id="IPR013149">
    <property type="entry name" value="ADH-like_C"/>
</dbReference>
<dbReference type="EMBL" id="JAEPRD010000098">
    <property type="protein sequence ID" value="KAG2199313.1"/>
    <property type="molecule type" value="Genomic_DNA"/>
</dbReference>
<evidence type="ECO:0000256" key="1">
    <source>
        <dbReference type="ARBA" id="ARBA00001947"/>
    </source>
</evidence>
<dbReference type="GO" id="GO:0008270">
    <property type="term" value="F:zinc ion binding"/>
    <property type="evidence" value="ECO:0007669"/>
    <property type="project" value="InterPro"/>
</dbReference>
<evidence type="ECO:0000256" key="5">
    <source>
        <dbReference type="RuleBase" id="RU361277"/>
    </source>
</evidence>
<sequence>MSAENTTTAWAGVANGKPLTKMELTLKQWDDDSVNLDVTHCGICGSDVHTLDEGWGPTDFPCVVGHEIAGVVTKVGKNVTNVKVGDRAGVGAQSGACHKCEMCLDGQENVCQGGIVYTYSSKWPSGDKSLGGYADKWRGDYRFVFKIPDNITNEIAATFFCAGITTFAPLSRANIIPGKSVVGIMGIGGLGHFGVQFAKGMGAKVVAISQSERKRDVAKELGCDDYINAQNKEDMEKHDSTLTHILCTGNGPDFQWRTYFALMKPNGHFINVSAPDWDFPGMNAFDLLSKQIHISGSGIGAPKEMEKMLQFAADKNIKPWIQKYKMDDVNQAIKDFRAGKPRFRYVLVN</sequence>
<evidence type="ECO:0000256" key="2">
    <source>
        <dbReference type="ARBA" id="ARBA00022723"/>
    </source>
</evidence>
<comment type="cofactor">
    <cofactor evidence="1 5">
        <name>Zn(2+)</name>
        <dbReference type="ChEBI" id="CHEBI:29105"/>
    </cofactor>
</comment>
<dbReference type="SUPFAM" id="SSF51735">
    <property type="entry name" value="NAD(P)-binding Rossmann-fold domains"/>
    <property type="match status" value="1"/>
</dbReference>
<dbReference type="InterPro" id="IPR036291">
    <property type="entry name" value="NAD(P)-bd_dom_sf"/>
</dbReference>
<dbReference type="PANTHER" id="PTHR42683">
    <property type="entry name" value="ALDEHYDE REDUCTASE"/>
    <property type="match status" value="1"/>
</dbReference>
<evidence type="ECO:0000256" key="4">
    <source>
        <dbReference type="ARBA" id="ARBA00023002"/>
    </source>
</evidence>
<dbReference type="InterPro" id="IPR011032">
    <property type="entry name" value="GroES-like_sf"/>
</dbReference>
<keyword evidence="3 5" id="KW-0862">Zinc</keyword>
<comment type="similarity">
    <text evidence="5">Belongs to the zinc-containing alcohol dehydrogenase family.</text>
</comment>
<dbReference type="InterPro" id="IPR047109">
    <property type="entry name" value="CAD-like"/>
</dbReference>
<dbReference type="Gene3D" id="3.40.50.720">
    <property type="entry name" value="NAD(P)-binding Rossmann-like Domain"/>
    <property type="match status" value="1"/>
</dbReference>
<keyword evidence="8" id="KW-1185">Reference proteome</keyword>
<accession>A0A8H7V0Y2</accession>
<dbReference type="Pfam" id="PF00107">
    <property type="entry name" value="ADH_zinc_N"/>
    <property type="match status" value="1"/>
</dbReference>
<dbReference type="SUPFAM" id="SSF50129">
    <property type="entry name" value="GroES-like"/>
    <property type="match status" value="1"/>
</dbReference>
<evidence type="ECO:0000259" key="6">
    <source>
        <dbReference type="SMART" id="SM00829"/>
    </source>
</evidence>
<evidence type="ECO:0000313" key="8">
    <source>
        <dbReference type="Proteomes" id="UP000603453"/>
    </source>
</evidence>
<dbReference type="SMART" id="SM00829">
    <property type="entry name" value="PKS_ER"/>
    <property type="match status" value="1"/>
</dbReference>
<dbReference type="Gene3D" id="3.90.180.10">
    <property type="entry name" value="Medium-chain alcohol dehydrogenases, catalytic domain"/>
    <property type="match status" value="1"/>
</dbReference>
<reference evidence="7" key="1">
    <citation type="submission" date="2020-12" db="EMBL/GenBank/DDBJ databases">
        <title>Metabolic potential, ecology and presence of endohyphal bacteria is reflected in genomic diversity of Mucoromycotina.</title>
        <authorList>
            <person name="Muszewska A."/>
            <person name="Okrasinska A."/>
            <person name="Steczkiewicz K."/>
            <person name="Drgas O."/>
            <person name="Orlowska M."/>
            <person name="Perlinska-Lenart U."/>
            <person name="Aleksandrzak-Piekarczyk T."/>
            <person name="Szatraj K."/>
            <person name="Zielenkiewicz U."/>
            <person name="Pilsyk S."/>
            <person name="Malc E."/>
            <person name="Mieczkowski P."/>
            <person name="Kruszewska J.S."/>
            <person name="Biernat P."/>
            <person name="Pawlowska J."/>
        </authorList>
    </citation>
    <scope>NUCLEOTIDE SEQUENCE</scope>
    <source>
        <strain evidence="7">WA0000017839</strain>
    </source>
</reference>
<keyword evidence="4" id="KW-0560">Oxidoreductase</keyword>
<keyword evidence="2 5" id="KW-0479">Metal-binding</keyword>
<dbReference type="CDD" id="cd05283">
    <property type="entry name" value="CAD1"/>
    <property type="match status" value="1"/>
</dbReference>
<dbReference type="InterPro" id="IPR020843">
    <property type="entry name" value="ER"/>
</dbReference>
<dbReference type="OrthoDB" id="1879366at2759"/>
<protein>
    <recommendedName>
        <fullName evidence="6">Enoyl reductase (ER) domain-containing protein</fullName>
    </recommendedName>
</protein>
<evidence type="ECO:0000256" key="3">
    <source>
        <dbReference type="ARBA" id="ARBA00022833"/>
    </source>
</evidence>
<comment type="caution">
    <text evidence="7">The sequence shown here is derived from an EMBL/GenBank/DDBJ whole genome shotgun (WGS) entry which is preliminary data.</text>
</comment>
<dbReference type="Pfam" id="PF08240">
    <property type="entry name" value="ADH_N"/>
    <property type="match status" value="1"/>
</dbReference>
<dbReference type="PROSITE" id="PS00059">
    <property type="entry name" value="ADH_ZINC"/>
    <property type="match status" value="1"/>
</dbReference>
<dbReference type="InterPro" id="IPR013154">
    <property type="entry name" value="ADH-like_N"/>
</dbReference>
<dbReference type="Proteomes" id="UP000603453">
    <property type="component" value="Unassembled WGS sequence"/>
</dbReference>
<dbReference type="InterPro" id="IPR002328">
    <property type="entry name" value="ADH_Zn_CS"/>
</dbReference>
<dbReference type="FunFam" id="3.40.50.720:FF:000022">
    <property type="entry name" value="Cinnamyl alcohol dehydrogenase"/>
    <property type="match status" value="1"/>
</dbReference>
<dbReference type="AlphaFoldDB" id="A0A8H7V0Y2"/>
<evidence type="ECO:0000313" key="7">
    <source>
        <dbReference type="EMBL" id="KAG2199313.1"/>
    </source>
</evidence>
<organism evidence="7 8">
    <name type="scientific">Mucor saturninus</name>
    <dbReference type="NCBI Taxonomy" id="64648"/>
    <lineage>
        <taxon>Eukaryota</taxon>
        <taxon>Fungi</taxon>
        <taxon>Fungi incertae sedis</taxon>
        <taxon>Mucoromycota</taxon>
        <taxon>Mucoromycotina</taxon>
        <taxon>Mucoromycetes</taxon>
        <taxon>Mucorales</taxon>
        <taxon>Mucorineae</taxon>
        <taxon>Mucoraceae</taxon>
        <taxon>Mucor</taxon>
    </lineage>
</organism>
<gene>
    <name evidence="7" type="ORF">INT47_012947</name>
</gene>
<proteinExistence type="inferred from homology"/>
<dbReference type="GO" id="GO:0016616">
    <property type="term" value="F:oxidoreductase activity, acting on the CH-OH group of donors, NAD or NADP as acceptor"/>
    <property type="evidence" value="ECO:0007669"/>
    <property type="project" value="InterPro"/>
</dbReference>
<feature type="domain" description="Enoyl reductase (ER)" evidence="6">
    <location>
        <begin position="12"/>
        <end position="347"/>
    </location>
</feature>